<accession>A0A7W4Z3X3</accession>
<keyword evidence="2" id="KW-0472">Membrane</keyword>
<evidence type="ECO:0000313" key="4">
    <source>
        <dbReference type="Proteomes" id="UP000589626"/>
    </source>
</evidence>
<dbReference type="GO" id="GO:0003677">
    <property type="term" value="F:DNA binding"/>
    <property type="evidence" value="ECO:0007669"/>
    <property type="project" value="InterPro"/>
</dbReference>
<dbReference type="SUPFAM" id="SSF47413">
    <property type="entry name" value="lambda repressor-like DNA-binding domains"/>
    <property type="match status" value="1"/>
</dbReference>
<feature type="region of interest" description="Disordered" evidence="1">
    <location>
        <begin position="170"/>
        <end position="198"/>
    </location>
</feature>
<keyword evidence="2" id="KW-1133">Transmembrane helix</keyword>
<name>A0A7W4Z3X3_9ACTN</name>
<dbReference type="Proteomes" id="UP000589626">
    <property type="component" value="Unassembled WGS sequence"/>
</dbReference>
<sequence length="572" mass="60803">MSNLSTADFDQTYDEPAATAPAPVEVRRNGALSGGIGVVAAVVALAYLTRALGDGALLDWVLALAMGAVAAVYLSALVDARTPLMVVDEQGVRLRRGRRWLGFRWDSVECLEHRPRRGALRDGRLVVVAFDDDREYAVPLSLSTWVAGGGDDLTLALERLADDPDRVVEVTDVADAPVEDEWTEDDLDEPEYDPYDEGEWVDEADRPEEPLHPVLHDPRPTVARGIDFLADRLRLRRERPTGHDEAEQDAAEHDAAEHEDLPAGPEPTVPLVAASATPLPLRDPVGGSRAEVRFDGAAALAAEPAETDDTIAAALPEMGELCRDPDALVIDAGDVAPVVDPVVGPVLAAARTRLHLTVDQLAERTRIRPHVIESIEVDDFAPCGGDFYARGHLRTLARVLGVDATPLLTAYDERYADAPIDARRVFEAELATGADGPIRSMRGGPNWSVLIAAVMALVLAWSIARLVMDSPVEIGDKPVLNGSPAPRTKLGAPVPVVLDAATGGTHVVVLDGAGEQVFSGDLAFGEKKTVKAAPPVRVQASDGGLQVTVAGKERGAVGSEGQPAQNTFAADD</sequence>
<dbReference type="Gene3D" id="1.10.260.40">
    <property type="entry name" value="lambda repressor-like DNA-binding domains"/>
    <property type="match status" value="1"/>
</dbReference>
<dbReference type="PANTHER" id="PTHR34475:SF1">
    <property type="entry name" value="CYTOSKELETON PROTEIN RODZ"/>
    <property type="match status" value="1"/>
</dbReference>
<evidence type="ECO:0000313" key="3">
    <source>
        <dbReference type="EMBL" id="MBB3044281.1"/>
    </source>
</evidence>
<feature type="transmembrane region" description="Helical" evidence="2">
    <location>
        <begin position="447"/>
        <end position="468"/>
    </location>
</feature>
<dbReference type="InterPro" id="IPR010982">
    <property type="entry name" value="Lambda_DNA-bd_dom_sf"/>
</dbReference>
<dbReference type="InterPro" id="IPR050400">
    <property type="entry name" value="Bact_Cytoskel_RodZ"/>
</dbReference>
<keyword evidence="4" id="KW-1185">Reference proteome</keyword>
<organism evidence="3 4">
    <name type="scientific">Nocardioides soli</name>
    <dbReference type="NCBI Taxonomy" id="1036020"/>
    <lineage>
        <taxon>Bacteria</taxon>
        <taxon>Bacillati</taxon>
        <taxon>Actinomycetota</taxon>
        <taxon>Actinomycetes</taxon>
        <taxon>Propionibacteriales</taxon>
        <taxon>Nocardioidaceae</taxon>
        <taxon>Nocardioides</taxon>
    </lineage>
</organism>
<feature type="transmembrane region" description="Helical" evidence="2">
    <location>
        <begin position="60"/>
        <end position="78"/>
    </location>
</feature>
<evidence type="ECO:0000256" key="1">
    <source>
        <dbReference type="SAM" id="MobiDB-lite"/>
    </source>
</evidence>
<dbReference type="AlphaFoldDB" id="A0A7W4Z3X3"/>
<dbReference type="RefSeq" id="WP_183594165.1">
    <property type="nucleotide sequence ID" value="NZ_JACHWR010000003.1"/>
</dbReference>
<feature type="transmembrane region" description="Helical" evidence="2">
    <location>
        <begin position="30"/>
        <end position="48"/>
    </location>
</feature>
<feature type="compositionally biased region" description="Basic and acidic residues" evidence="1">
    <location>
        <begin position="237"/>
        <end position="261"/>
    </location>
</feature>
<protein>
    <recommendedName>
        <fullName evidence="5">Helix-turn-helix domain-containing protein</fullName>
    </recommendedName>
</protein>
<dbReference type="PANTHER" id="PTHR34475">
    <property type="match status" value="1"/>
</dbReference>
<comment type="caution">
    <text evidence="3">The sequence shown here is derived from an EMBL/GenBank/DDBJ whole genome shotgun (WGS) entry which is preliminary data.</text>
</comment>
<feature type="compositionally biased region" description="Acidic residues" evidence="1">
    <location>
        <begin position="177"/>
        <end position="198"/>
    </location>
</feature>
<dbReference type="CDD" id="cd00093">
    <property type="entry name" value="HTH_XRE"/>
    <property type="match status" value="1"/>
</dbReference>
<dbReference type="InterPro" id="IPR001387">
    <property type="entry name" value="Cro/C1-type_HTH"/>
</dbReference>
<gene>
    <name evidence="3" type="ORF">FHU40_004118</name>
</gene>
<evidence type="ECO:0008006" key="5">
    <source>
        <dbReference type="Google" id="ProtNLM"/>
    </source>
</evidence>
<dbReference type="Pfam" id="PF13413">
    <property type="entry name" value="HTH_25"/>
    <property type="match status" value="1"/>
</dbReference>
<evidence type="ECO:0000256" key="2">
    <source>
        <dbReference type="SAM" id="Phobius"/>
    </source>
</evidence>
<dbReference type="EMBL" id="JACHWR010000003">
    <property type="protein sequence ID" value="MBB3044281.1"/>
    <property type="molecule type" value="Genomic_DNA"/>
</dbReference>
<keyword evidence="2" id="KW-0812">Transmembrane</keyword>
<reference evidence="3 4" key="1">
    <citation type="submission" date="2020-08" db="EMBL/GenBank/DDBJ databases">
        <title>Sequencing the genomes of 1000 actinobacteria strains.</title>
        <authorList>
            <person name="Klenk H.-P."/>
        </authorList>
    </citation>
    <scope>NUCLEOTIDE SEQUENCE [LARGE SCALE GENOMIC DNA]</scope>
    <source>
        <strain evidence="3 4">DSM 105498</strain>
    </source>
</reference>
<feature type="region of interest" description="Disordered" evidence="1">
    <location>
        <begin position="237"/>
        <end position="271"/>
    </location>
</feature>
<proteinExistence type="predicted"/>